<dbReference type="Gene3D" id="3.40.630.30">
    <property type="match status" value="1"/>
</dbReference>
<evidence type="ECO:0000313" key="3">
    <source>
        <dbReference type="Proteomes" id="UP000317315"/>
    </source>
</evidence>
<evidence type="ECO:0000313" key="2">
    <source>
        <dbReference type="EMBL" id="SMO59420.1"/>
    </source>
</evidence>
<dbReference type="SUPFAM" id="SSF55729">
    <property type="entry name" value="Acyl-CoA N-acyltransferases (Nat)"/>
    <property type="match status" value="1"/>
</dbReference>
<dbReference type="InterPro" id="IPR000182">
    <property type="entry name" value="GNAT_dom"/>
</dbReference>
<protein>
    <submittedName>
        <fullName evidence="2">Acetyltransferase (GNAT) domain-containing protein</fullName>
    </submittedName>
</protein>
<accession>A0A521CL57</accession>
<proteinExistence type="predicted"/>
<keyword evidence="2" id="KW-0808">Transferase</keyword>
<feature type="domain" description="N-acetyltransferase" evidence="1">
    <location>
        <begin position="40"/>
        <end position="182"/>
    </location>
</feature>
<dbReference type="Proteomes" id="UP000317315">
    <property type="component" value="Unassembled WGS sequence"/>
</dbReference>
<dbReference type="OrthoDB" id="9127144at2"/>
<dbReference type="AlphaFoldDB" id="A0A521CL57"/>
<dbReference type="EMBL" id="FXTM01000013">
    <property type="protein sequence ID" value="SMO59420.1"/>
    <property type="molecule type" value="Genomic_DNA"/>
</dbReference>
<gene>
    <name evidence="2" type="ORF">SAMN06269117_11317</name>
</gene>
<dbReference type="GO" id="GO:0016747">
    <property type="term" value="F:acyltransferase activity, transferring groups other than amino-acyl groups"/>
    <property type="evidence" value="ECO:0007669"/>
    <property type="project" value="InterPro"/>
</dbReference>
<evidence type="ECO:0000259" key="1">
    <source>
        <dbReference type="PROSITE" id="PS51186"/>
    </source>
</evidence>
<sequence length="183" mass="22140">MFLSRVLKRFLEKPIKLKSRKENNEKNKFRLNLLKKETLPYYQEFIEYFIKHLCEISYHYQPCKMENEEQRSFYILNYLLTHIIPFYDIWALTYNGKIVGFAVVLPGPDTSCLTYLYIDKKYRGRRLGLSTLKILENHYGKLHLYIEEERSKERIPFYKKAGFKVVDSKEEKGAKYLKLANWK</sequence>
<reference evidence="2 3" key="1">
    <citation type="submission" date="2017-05" db="EMBL/GenBank/DDBJ databases">
        <authorList>
            <person name="Varghese N."/>
            <person name="Submissions S."/>
        </authorList>
    </citation>
    <scope>NUCLEOTIDE SEQUENCE [LARGE SCALE GENOMIC DNA]</scope>
    <source>
        <strain evidence="2 3">DSM 16304</strain>
    </source>
</reference>
<keyword evidence="3" id="KW-1185">Reference proteome</keyword>
<dbReference type="PROSITE" id="PS51186">
    <property type="entry name" value="GNAT"/>
    <property type="match status" value="1"/>
</dbReference>
<dbReference type="CDD" id="cd04301">
    <property type="entry name" value="NAT_SF"/>
    <property type="match status" value="1"/>
</dbReference>
<organism evidence="2 3">
    <name type="scientific">Balnearium lithotrophicum</name>
    <dbReference type="NCBI Taxonomy" id="223788"/>
    <lineage>
        <taxon>Bacteria</taxon>
        <taxon>Pseudomonadati</taxon>
        <taxon>Aquificota</taxon>
        <taxon>Aquificia</taxon>
        <taxon>Desulfurobacteriales</taxon>
        <taxon>Desulfurobacteriaceae</taxon>
        <taxon>Balnearium</taxon>
    </lineage>
</organism>
<dbReference type="InterPro" id="IPR016181">
    <property type="entry name" value="Acyl_CoA_acyltransferase"/>
</dbReference>
<dbReference type="Pfam" id="PF13508">
    <property type="entry name" value="Acetyltransf_7"/>
    <property type="match status" value="1"/>
</dbReference>
<name>A0A521CL57_9BACT</name>